<feature type="transmembrane region" description="Helical" evidence="6">
    <location>
        <begin position="141"/>
        <end position="161"/>
    </location>
</feature>
<keyword evidence="2 6" id="KW-0812">Transmembrane</keyword>
<proteinExistence type="predicted"/>
<protein>
    <recommendedName>
        <fullName evidence="7">TM7S3/TM198-like domain-containing protein</fullName>
    </recommendedName>
</protein>
<feature type="region of interest" description="Disordered" evidence="5">
    <location>
        <begin position="79"/>
        <end position="102"/>
    </location>
</feature>
<dbReference type="PANTHER" id="PTHR39469">
    <property type="entry name" value="CHROMOSOME 1, WHOLE GENOME SHOTGUN SEQUENCE"/>
    <property type="match status" value="1"/>
</dbReference>
<dbReference type="PANTHER" id="PTHR39469:SF1">
    <property type="entry name" value="DUF4203 DOMAIN-CONTAINING PROTEIN"/>
    <property type="match status" value="1"/>
</dbReference>
<organism evidence="8 9">
    <name type="scientific">Ceraceosorus bombacis</name>
    <dbReference type="NCBI Taxonomy" id="401625"/>
    <lineage>
        <taxon>Eukaryota</taxon>
        <taxon>Fungi</taxon>
        <taxon>Dikarya</taxon>
        <taxon>Basidiomycota</taxon>
        <taxon>Ustilaginomycotina</taxon>
        <taxon>Exobasidiomycetes</taxon>
        <taxon>Ceraceosorales</taxon>
        <taxon>Ceraceosoraceae</taxon>
        <taxon>Ceraceosorus</taxon>
    </lineage>
</organism>
<sequence length="445" mass="47442">MRVTAYGCLWLRHGIPGAGVILPLILLVAVQARPQPQREPLPTSSPSGDPGPSSSPRPTGAPSTGSVWATYTIYTTTLSPSSTASTSAPTPSSTADGDAGMAASSDDLPLNTRIDAAFGVLGVVMIITGGALAVRASRSRWILYSVSATILMLGVDCYTTAGLKEFYARNLLGDQLFADRHRPTFEHGQFPLPQAVQIELGVIGGCTLMSLALQSKMFAELRANLRALKSDDEDRRINAQARRASQHIFRNAQRDLVEWERRHGYRTDDPELGSQGTPTEEKASDNRSHFTHGSFTRNNSGQSLSPIPEIGDESVQRSIFYGATAPARSNSHVSFADSVKGLSRNENIGRSDTMYASNGVRFPTAVAAANPTRGDPPPARSADLQERQRLLDEIANIRQSISSLHSTLPAGNPLSAPQETLSATGSSHAPLRGDAVEGGFGPDVT</sequence>
<reference evidence="8 9" key="1">
    <citation type="submission" date="2014-09" db="EMBL/GenBank/DDBJ databases">
        <authorList>
            <person name="Magalhaes I.L.F."/>
            <person name="Oliveira U."/>
            <person name="Santos F.R."/>
            <person name="Vidigal T.H.D.A."/>
            <person name="Brescovit A.D."/>
            <person name="Santos A.J."/>
        </authorList>
    </citation>
    <scope>NUCLEOTIDE SEQUENCE [LARGE SCALE GENOMIC DNA]</scope>
</reference>
<evidence type="ECO:0000313" key="9">
    <source>
        <dbReference type="Proteomes" id="UP000054845"/>
    </source>
</evidence>
<dbReference type="STRING" id="401625.A0A0P1BLA8"/>
<feature type="region of interest" description="Disordered" evidence="5">
    <location>
        <begin position="36"/>
        <end position="65"/>
    </location>
</feature>
<evidence type="ECO:0000256" key="3">
    <source>
        <dbReference type="ARBA" id="ARBA00022989"/>
    </source>
</evidence>
<dbReference type="GO" id="GO:0016020">
    <property type="term" value="C:membrane"/>
    <property type="evidence" value="ECO:0007669"/>
    <property type="project" value="UniProtKB-SubCell"/>
</dbReference>
<dbReference type="Pfam" id="PF13886">
    <property type="entry name" value="TM7S3_TM198"/>
    <property type="match status" value="1"/>
</dbReference>
<feature type="compositionally biased region" description="Basic and acidic residues" evidence="5">
    <location>
        <begin position="279"/>
        <end position="288"/>
    </location>
</feature>
<evidence type="ECO:0000256" key="1">
    <source>
        <dbReference type="ARBA" id="ARBA00004141"/>
    </source>
</evidence>
<accession>A0A0P1BLA8</accession>
<feature type="domain" description="TM7S3/TM198-like" evidence="7">
    <location>
        <begin position="117"/>
        <end position="214"/>
    </location>
</feature>
<evidence type="ECO:0000313" key="8">
    <source>
        <dbReference type="EMBL" id="CEH17126.1"/>
    </source>
</evidence>
<dbReference type="InterPro" id="IPR025256">
    <property type="entry name" value="TM7S3/TM198-like_dom"/>
</dbReference>
<evidence type="ECO:0000256" key="5">
    <source>
        <dbReference type="SAM" id="MobiDB-lite"/>
    </source>
</evidence>
<comment type="subcellular location">
    <subcellularLocation>
        <location evidence="1">Membrane</location>
        <topology evidence="1">Multi-pass membrane protein</topology>
    </subcellularLocation>
</comment>
<feature type="region of interest" description="Disordered" evidence="5">
    <location>
        <begin position="408"/>
        <end position="445"/>
    </location>
</feature>
<keyword evidence="9" id="KW-1185">Reference proteome</keyword>
<keyword evidence="4 6" id="KW-0472">Membrane</keyword>
<feature type="compositionally biased region" description="Low complexity" evidence="5">
    <location>
        <begin position="40"/>
        <end position="65"/>
    </location>
</feature>
<name>A0A0P1BLA8_9BASI</name>
<dbReference type="AlphaFoldDB" id="A0A0P1BLA8"/>
<keyword evidence="3 6" id="KW-1133">Transmembrane helix</keyword>
<dbReference type="OrthoDB" id="102260at2759"/>
<feature type="compositionally biased region" description="Polar residues" evidence="5">
    <location>
        <begin position="415"/>
        <end position="427"/>
    </location>
</feature>
<evidence type="ECO:0000259" key="7">
    <source>
        <dbReference type="Pfam" id="PF13886"/>
    </source>
</evidence>
<evidence type="ECO:0000256" key="2">
    <source>
        <dbReference type="ARBA" id="ARBA00022692"/>
    </source>
</evidence>
<evidence type="ECO:0000256" key="6">
    <source>
        <dbReference type="SAM" id="Phobius"/>
    </source>
</evidence>
<feature type="compositionally biased region" description="Gly residues" evidence="5">
    <location>
        <begin position="436"/>
        <end position="445"/>
    </location>
</feature>
<feature type="transmembrane region" description="Helical" evidence="6">
    <location>
        <begin position="116"/>
        <end position="134"/>
    </location>
</feature>
<dbReference type="EMBL" id="CCYA01000254">
    <property type="protein sequence ID" value="CEH17126.1"/>
    <property type="molecule type" value="Genomic_DNA"/>
</dbReference>
<evidence type="ECO:0000256" key="4">
    <source>
        <dbReference type="ARBA" id="ARBA00023136"/>
    </source>
</evidence>
<feature type="compositionally biased region" description="Polar residues" evidence="5">
    <location>
        <begin position="291"/>
        <end position="305"/>
    </location>
</feature>
<feature type="region of interest" description="Disordered" evidence="5">
    <location>
        <begin position="265"/>
        <end position="309"/>
    </location>
</feature>
<dbReference type="Proteomes" id="UP000054845">
    <property type="component" value="Unassembled WGS sequence"/>
</dbReference>